<dbReference type="GO" id="GO:0004141">
    <property type="term" value="F:dethiobiotin synthase activity"/>
    <property type="evidence" value="ECO:0007669"/>
    <property type="project" value="UniProtKB-EC"/>
</dbReference>
<comment type="function">
    <text evidence="2">Catalyzes a mechanistically unusual reaction, the ATP-dependent insertion of CO2 between the N7 and N8 nitrogen atoms of 7,8-diaminopelargonic acid (DAPA, also called 7,8-diammoniononanoate) to form a ureido ring.</text>
</comment>
<name>A0ABP1F982_9FLAO</name>
<proteinExistence type="inferred from homology"/>
<protein>
    <recommendedName>
        <fullName evidence="2">ATP-dependent dethiobiotin synthetase BioD</fullName>
        <ecNumber evidence="2">6.3.3.3</ecNumber>
    </recommendedName>
    <alternativeName>
        <fullName evidence="2">DTB synthetase</fullName>
        <shortName evidence="2">DTBS</shortName>
    </alternativeName>
    <alternativeName>
        <fullName evidence="2">Dethiobiotin synthase</fullName>
    </alternativeName>
</protein>
<feature type="binding site" evidence="2">
    <location>
        <position position="23"/>
    </location>
    <ligand>
        <name>Mg(2+)</name>
        <dbReference type="ChEBI" id="CHEBI:18420"/>
    </ligand>
</feature>
<keyword evidence="2 3" id="KW-0436">Ligase</keyword>
<dbReference type="EC" id="6.3.3.3" evidence="2"/>
<keyword evidence="2" id="KW-0547">Nucleotide-binding</keyword>
<feature type="binding site" evidence="2">
    <location>
        <position position="106"/>
    </location>
    <ligand>
        <name>Mg(2+)</name>
        <dbReference type="ChEBI" id="CHEBI:18420"/>
    </ligand>
</feature>
<evidence type="ECO:0000256" key="2">
    <source>
        <dbReference type="HAMAP-Rule" id="MF_00336"/>
    </source>
</evidence>
<reference evidence="3 4" key="1">
    <citation type="submission" date="2024-05" db="EMBL/GenBank/DDBJ databases">
        <authorList>
            <person name="Duchaud E."/>
        </authorList>
    </citation>
    <scope>NUCLEOTIDE SEQUENCE [LARGE SCALE GENOMIC DNA]</scope>
    <source>
        <strain evidence="3">Ena-SAMPLE-TAB-13-05-2024-13:56:06:370-140305</strain>
    </source>
</reference>
<dbReference type="Proteomes" id="UP001497602">
    <property type="component" value="Unassembled WGS sequence"/>
</dbReference>
<sequence>MQKRVLMQKKYFITGISTEVGKTVASAIVTEALEADYWKPVQAGDLENSDTHKVKRLVTNNKSVFHTNAYALQTPMSPHAAAEIDEVTIRLEDIIEPQTQNNLVVEGAGGLLVPLNDTTTILDIIKPEYKVIVVSRHYLGSINHTLLTVNLLKEKGFDVAVIFSGNEHKTTEGIIQKMTNVPVIGRIEEEPYFDQNVIKEYAELFKDKL</sequence>
<organism evidence="3 4">
    <name type="scientific">Tenacibaculum vairaonense</name>
    <dbReference type="NCBI Taxonomy" id="3137860"/>
    <lineage>
        <taxon>Bacteria</taxon>
        <taxon>Pseudomonadati</taxon>
        <taxon>Bacteroidota</taxon>
        <taxon>Flavobacteriia</taxon>
        <taxon>Flavobacteriales</taxon>
        <taxon>Flavobacteriaceae</taxon>
        <taxon>Tenacibaculum</taxon>
    </lineage>
</organism>
<comment type="similarity">
    <text evidence="2">Belongs to the dethiobiotin synthetase family.</text>
</comment>
<dbReference type="EMBL" id="CAXJRC010000022">
    <property type="protein sequence ID" value="CAL2106942.1"/>
    <property type="molecule type" value="Genomic_DNA"/>
</dbReference>
<keyword evidence="1 2" id="KW-0093">Biotin biosynthesis</keyword>
<feature type="binding site" evidence="2">
    <location>
        <begin position="19"/>
        <end position="24"/>
    </location>
    <ligand>
        <name>ATP</name>
        <dbReference type="ChEBI" id="CHEBI:30616"/>
    </ligand>
</feature>
<feature type="active site" evidence="2">
    <location>
        <position position="39"/>
    </location>
</feature>
<comment type="cofactor">
    <cofactor evidence="2">
        <name>Mg(2+)</name>
        <dbReference type="ChEBI" id="CHEBI:18420"/>
    </cofactor>
</comment>
<dbReference type="InterPro" id="IPR004472">
    <property type="entry name" value="DTB_synth_BioD"/>
</dbReference>
<dbReference type="HAMAP" id="MF_00336">
    <property type="entry name" value="BioD"/>
    <property type="match status" value="1"/>
</dbReference>
<dbReference type="PANTHER" id="PTHR43210:SF5">
    <property type="entry name" value="DETHIOBIOTIN SYNTHETASE"/>
    <property type="match status" value="1"/>
</dbReference>
<keyword evidence="4" id="KW-1185">Reference proteome</keyword>
<evidence type="ECO:0000313" key="4">
    <source>
        <dbReference type="Proteomes" id="UP001497602"/>
    </source>
</evidence>
<dbReference type="PIRSF" id="PIRSF006755">
    <property type="entry name" value="DTB_synth"/>
    <property type="match status" value="1"/>
</dbReference>
<feature type="binding site" evidence="2">
    <location>
        <position position="50"/>
    </location>
    <ligand>
        <name>Mg(2+)</name>
        <dbReference type="ChEBI" id="CHEBI:18420"/>
    </ligand>
</feature>
<comment type="catalytic activity">
    <reaction evidence="2">
        <text>(7R,8S)-7,8-diammoniononanoate + CO2 + ATP = (4R,5S)-dethiobiotin + ADP + phosphate + 3 H(+)</text>
        <dbReference type="Rhea" id="RHEA:15805"/>
        <dbReference type="ChEBI" id="CHEBI:15378"/>
        <dbReference type="ChEBI" id="CHEBI:16526"/>
        <dbReference type="ChEBI" id="CHEBI:30616"/>
        <dbReference type="ChEBI" id="CHEBI:43474"/>
        <dbReference type="ChEBI" id="CHEBI:149469"/>
        <dbReference type="ChEBI" id="CHEBI:149473"/>
        <dbReference type="ChEBI" id="CHEBI:456216"/>
        <dbReference type="EC" id="6.3.3.3"/>
    </reaction>
</comment>
<gene>
    <name evidence="2 3" type="primary">bioD</name>
    <name evidence="3" type="ORF">T190115A13A_20222</name>
</gene>
<dbReference type="SUPFAM" id="SSF52540">
    <property type="entry name" value="P-loop containing nucleoside triphosphate hydrolases"/>
    <property type="match status" value="1"/>
</dbReference>
<comment type="caution">
    <text evidence="3">The sequence shown here is derived from an EMBL/GenBank/DDBJ whole genome shotgun (WGS) entry which is preliminary data.</text>
</comment>
<keyword evidence="2" id="KW-0479">Metal-binding</keyword>
<dbReference type="InterPro" id="IPR027417">
    <property type="entry name" value="P-loop_NTPase"/>
</dbReference>
<comment type="caution">
    <text evidence="2">Lacks conserved residue(s) required for the propagation of feature annotation.</text>
</comment>
<comment type="pathway">
    <text evidence="2">Cofactor biosynthesis; biotin biosynthesis; biotin from 7,8-diaminononanoate: step 1/2.</text>
</comment>
<keyword evidence="2" id="KW-0067">ATP-binding</keyword>
<accession>A0ABP1F982</accession>
<keyword evidence="2" id="KW-0963">Cytoplasm</keyword>
<feature type="binding site" evidence="2">
    <location>
        <begin position="106"/>
        <end position="109"/>
    </location>
    <ligand>
        <name>ATP</name>
        <dbReference type="ChEBI" id="CHEBI:30616"/>
    </ligand>
</feature>
<dbReference type="PANTHER" id="PTHR43210">
    <property type="entry name" value="DETHIOBIOTIN SYNTHETASE"/>
    <property type="match status" value="1"/>
</dbReference>
<dbReference type="NCBIfam" id="TIGR00347">
    <property type="entry name" value="bioD"/>
    <property type="match status" value="1"/>
</dbReference>
<feature type="binding site" evidence="2">
    <location>
        <begin position="165"/>
        <end position="166"/>
    </location>
    <ligand>
        <name>ATP</name>
        <dbReference type="ChEBI" id="CHEBI:30616"/>
    </ligand>
</feature>
<dbReference type="CDD" id="cd03109">
    <property type="entry name" value="DTBS"/>
    <property type="match status" value="1"/>
</dbReference>
<evidence type="ECO:0000313" key="3">
    <source>
        <dbReference type="EMBL" id="CAL2106942.1"/>
    </source>
</evidence>
<feature type="binding site" evidence="2">
    <location>
        <position position="50"/>
    </location>
    <ligand>
        <name>ATP</name>
        <dbReference type="ChEBI" id="CHEBI:30616"/>
    </ligand>
</feature>
<dbReference type="Pfam" id="PF13500">
    <property type="entry name" value="AAA_26"/>
    <property type="match status" value="1"/>
</dbReference>
<dbReference type="Gene3D" id="3.40.50.300">
    <property type="entry name" value="P-loop containing nucleotide triphosphate hydrolases"/>
    <property type="match status" value="1"/>
</dbReference>
<comment type="subunit">
    <text evidence="2">Homodimer.</text>
</comment>
<comment type="subcellular location">
    <subcellularLocation>
        <location evidence="2">Cytoplasm</location>
    </subcellularLocation>
</comment>
<keyword evidence="2" id="KW-0460">Magnesium</keyword>
<evidence type="ECO:0000256" key="1">
    <source>
        <dbReference type="ARBA" id="ARBA00022756"/>
    </source>
</evidence>